<feature type="domain" description="GmrSD restriction endonucleases N-terminal" evidence="1">
    <location>
        <begin position="65"/>
        <end position="250"/>
    </location>
</feature>
<evidence type="ECO:0008006" key="5">
    <source>
        <dbReference type="Google" id="ProtNLM"/>
    </source>
</evidence>
<accession>A0ABS5LYB9</accession>
<evidence type="ECO:0000313" key="4">
    <source>
        <dbReference type="Proteomes" id="UP001647436"/>
    </source>
</evidence>
<evidence type="ECO:0000313" key="3">
    <source>
        <dbReference type="EMBL" id="MBS3021515.1"/>
    </source>
</evidence>
<dbReference type="InterPro" id="IPR004919">
    <property type="entry name" value="GmrSD_N"/>
</dbReference>
<dbReference type="PANTHER" id="PTHR35149:SF1">
    <property type="entry name" value="DUF5655 DOMAIN-CONTAINING PROTEIN"/>
    <property type="match status" value="1"/>
</dbReference>
<feature type="domain" description="DUF7834" evidence="2">
    <location>
        <begin position="263"/>
        <end position="492"/>
    </location>
</feature>
<sequence length="541" mass="61679">MERRLHVRVVVEEHLRIPYLEERATMGSMNEGASMAAMQPLPEQRSSPASAEVCTLRNWLCDLSLNIPHYQRPYKWGLAQVQQLLRDIELQAQTTAQDQGASSYRMGTVVVHVEQAEDREVQLRHALRHIVDGQQRTVTLLLVLHAMCAESKLVPEGQRQPWQQELLALELFEPQFPSPLSHQLVQANYQAVARHIRQAQWGQMQASFLLERCELVRVELHSLTEAFQFFDAQNGRGKALCVHDLLKAFHLRALRPVELALQGHAVQAWEKCSQDDLERLFARFLFQTRQRSRGRDAEFFGKRHVGVFKGISLESGAAAPMSRAWRMLDDAVHLLERHTGTRGRVWPCQLDAPVVNGLRFFDWVQHYWGMGFHLKQEKDQLPPWAQKLQRPLAGEAHEILLTLGRYAGRERKGDSHVRAVFDALLMYYLDKFGEQGLSQAVELAFAWAYARLLNRRVMVGSMDKFVSESGVNPFAVLRDAVTQQDFLGMALPAAFYGNSYQGGEQSRPKGLATLEGLMRKLGYWQQNTQQDAQKQGAGENA</sequence>
<dbReference type="InterPro" id="IPR057156">
    <property type="entry name" value="DUF7834"/>
</dbReference>
<name>A0ABS5LYB9_9BURK</name>
<gene>
    <name evidence="3" type="ORF">DJFAAGMI_04288</name>
</gene>
<reference evidence="3 4" key="1">
    <citation type="submission" date="2020-03" db="EMBL/GenBank/DDBJ databases">
        <title>The role of nitrogen metabolism on polyethylene biodegradation.</title>
        <authorList>
            <person name="Peixoto J."/>
            <person name="Vizzotto C.S."/>
            <person name="Ramos A."/>
            <person name="Alves G."/>
            <person name="Steindorff A."/>
            <person name="Kruger R."/>
        </authorList>
    </citation>
    <scope>NUCLEOTIDE SEQUENCE [LARGE SCALE GENOMIC DNA]</scope>
    <source>
        <strain evidence="3 4">PE63</strain>
    </source>
</reference>
<dbReference type="Proteomes" id="UP001647436">
    <property type="component" value="Unassembled WGS sequence"/>
</dbReference>
<comment type="caution">
    <text evidence="3">The sequence shown here is derived from an EMBL/GenBank/DDBJ whole genome shotgun (WGS) entry which is preliminary data.</text>
</comment>
<dbReference type="Pfam" id="PF25202">
    <property type="entry name" value="DUF7834"/>
    <property type="match status" value="1"/>
</dbReference>
<keyword evidence="4" id="KW-1185">Reference proteome</keyword>
<dbReference type="Pfam" id="PF03235">
    <property type="entry name" value="GmrSD_N"/>
    <property type="match status" value="1"/>
</dbReference>
<dbReference type="PANTHER" id="PTHR35149">
    <property type="entry name" value="SLL5132 PROTEIN"/>
    <property type="match status" value="1"/>
</dbReference>
<organism evidence="3 4">
    <name type="scientific">Comamonas brasiliensis</name>
    <dbReference type="NCBI Taxonomy" id="1812482"/>
    <lineage>
        <taxon>Bacteria</taxon>
        <taxon>Pseudomonadati</taxon>
        <taxon>Pseudomonadota</taxon>
        <taxon>Betaproteobacteria</taxon>
        <taxon>Burkholderiales</taxon>
        <taxon>Comamonadaceae</taxon>
        <taxon>Comamonas</taxon>
    </lineage>
</organism>
<dbReference type="EMBL" id="JAANES010000006">
    <property type="protein sequence ID" value="MBS3021515.1"/>
    <property type="molecule type" value="Genomic_DNA"/>
</dbReference>
<evidence type="ECO:0000259" key="1">
    <source>
        <dbReference type="Pfam" id="PF03235"/>
    </source>
</evidence>
<proteinExistence type="predicted"/>
<protein>
    <recommendedName>
        <fullName evidence="5">DUF262 domain-containing protein</fullName>
    </recommendedName>
</protein>
<evidence type="ECO:0000259" key="2">
    <source>
        <dbReference type="Pfam" id="PF25202"/>
    </source>
</evidence>